<dbReference type="EMBL" id="JAAECE010000004">
    <property type="protein sequence ID" value="KAF1802858.1"/>
    <property type="molecule type" value="Genomic_DNA"/>
</dbReference>
<sequence>LPEEHRSRLLEEFDTWRKTIDCTDDCSEASNNLLTSNSQEIKSSVAKDHEAEPASVAMTMQ</sequence>
<evidence type="ECO:0000313" key="3">
    <source>
        <dbReference type="Proteomes" id="UP000469890"/>
    </source>
</evidence>
<organism evidence="2 3">
    <name type="scientific">Mucor circinelloides f. lusitanicus</name>
    <name type="common">Mucor racemosus var. lusitanicus</name>
    <dbReference type="NCBI Taxonomy" id="29924"/>
    <lineage>
        <taxon>Eukaryota</taxon>
        <taxon>Fungi</taxon>
        <taxon>Fungi incertae sedis</taxon>
        <taxon>Mucoromycota</taxon>
        <taxon>Mucoromycotina</taxon>
        <taxon>Mucoromycetes</taxon>
        <taxon>Mucorales</taxon>
        <taxon>Mucorineae</taxon>
        <taxon>Mucoraceae</taxon>
        <taxon>Mucor</taxon>
    </lineage>
</organism>
<proteinExistence type="predicted"/>
<accession>A0A8H4BJV8</accession>
<dbReference type="Proteomes" id="UP000469890">
    <property type="component" value="Unassembled WGS sequence"/>
</dbReference>
<dbReference type="AlphaFoldDB" id="A0A8H4BJV8"/>
<evidence type="ECO:0000256" key="1">
    <source>
        <dbReference type="SAM" id="MobiDB-lite"/>
    </source>
</evidence>
<comment type="caution">
    <text evidence="2">The sequence shown here is derived from an EMBL/GenBank/DDBJ whole genome shotgun (WGS) entry which is preliminary data.</text>
</comment>
<reference evidence="2 3" key="1">
    <citation type="submission" date="2019-09" db="EMBL/GenBank/DDBJ databases">
        <authorList>
            <consortium name="DOE Joint Genome Institute"/>
            <person name="Mondo S.J."/>
            <person name="Navarro-Mendoza M.I."/>
            <person name="Perez-Arques C."/>
            <person name="Panchal S."/>
            <person name="Nicolas F.E."/>
            <person name="Ganguly P."/>
            <person name="Pangilinan J."/>
            <person name="Grigoriev I."/>
            <person name="Heitman J."/>
            <person name="Sanya K."/>
            <person name="Garre V."/>
        </authorList>
    </citation>
    <scope>NUCLEOTIDE SEQUENCE [LARGE SCALE GENOMIC DNA]</scope>
    <source>
        <strain evidence="2 3">MU402</strain>
    </source>
</reference>
<evidence type="ECO:0000313" key="2">
    <source>
        <dbReference type="EMBL" id="KAF1802858.1"/>
    </source>
</evidence>
<feature type="non-terminal residue" evidence="2">
    <location>
        <position position="1"/>
    </location>
</feature>
<feature type="region of interest" description="Disordered" evidence="1">
    <location>
        <begin position="36"/>
        <end position="61"/>
    </location>
</feature>
<protein>
    <submittedName>
        <fullName evidence="2">Uncharacterized protein</fullName>
    </submittedName>
</protein>
<feature type="non-terminal residue" evidence="2">
    <location>
        <position position="61"/>
    </location>
</feature>
<name>A0A8H4BJV8_MUCCL</name>
<gene>
    <name evidence="2" type="ORF">FB192DRAFT_1258582</name>
</gene>